<gene>
    <name evidence="2" type="ORF">ULMS_28050</name>
</gene>
<dbReference type="OrthoDB" id="1274611at2"/>
<reference evidence="2 3" key="1">
    <citation type="submission" date="2019-08" db="EMBL/GenBank/DDBJ databases">
        <title>Ulvibacter marinistellae sp. nov., isolated from a starfish, Patiria pectinifera.</title>
        <authorList>
            <person name="Kawano K."/>
            <person name="Ushijima N."/>
            <person name="Kihara M."/>
            <person name="Itoh H."/>
        </authorList>
    </citation>
    <scope>NUCLEOTIDE SEQUENCE [LARGE SCALE GENOMIC DNA]</scope>
    <source>
        <strain evidence="2 3">KK4</strain>
    </source>
</reference>
<proteinExistence type="predicted"/>
<keyword evidence="1" id="KW-1133">Transmembrane helix</keyword>
<dbReference type="Proteomes" id="UP000326994">
    <property type="component" value="Unassembled WGS sequence"/>
</dbReference>
<dbReference type="EMBL" id="BKCF01000007">
    <property type="protein sequence ID" value="GEQ87297.1"/>
    <property type="molecule type" value="Genomic_DNA"/>
</dbReference>
<keyword evidence="1" id="KW-0812">Transmembrane</keyword>
<feature type="transmembrane region" description="Helical" evidence="1">
    <location>
        <begin position="75"/>
        <end position="95"/>
    </location>
</feature>
<dbReference type="RefSeq" id="WP_151895215.1">
    <property type="nucleotide sequence ID" value="NZ_BKCF01000007.1"/>
</dbReference>
<organism evidence="2 3">
    <name type="scientific">Patiriisocius marinistellae</name>
    <dbReference type="NCBI Taxonomy" id="2494560"/>
    <lineage>
        <taxon>Bacteria</taxon>
        <taxon>Pseudomonadati</taxon>
        <taxon>Bacteroidota</taxon>
        <taxon>Flavobacteriia</taxon>
        <taxon>Flavobacteriales</taxon>
        <taxon>Flavobacteriaceae</taxon>
        <taxon>Patiriisocius</taxon>
    </lineage>
</organism>
<accession>A0A5J4FX20</accession>
<dbReference type="AlphaFoldDB" id="A0A5J4FX20"/>
<evidence type="ECO:0000313" key="3">
    <source>
        <dbReference type="Proteomes" id="UP000326994"/>
    </source>
</evidence>
<evidence type="ECO:0000313" key="2">
    <source>
        <dbReference type="EMBL" id="GEQ87297.1"/>
    </source>
</evidence>
<protein>
    <submittedName>
        <fullName evidence="2">Uncharacterized protein</fullName>
    </submittedName>
</protein>
<comment type="caution">
    <text evidence="2">The sequence shown here is derived from an EMBL/GenBank/DDBJ whole genome shotgun (WGS) entry which is preliminary data.</text>
</comment>
<name>A0A5J4FX20_9FLAO</name>
<evidence type="ECO:0000256" key="1">
    <source>
        <dbReference type="SAM" id="Phobius"/>
    </source>
</evidence>
<keyword evidence="1" id="KW-0472">Membrane</keyword>
<sequence>MKNKVKGASSLALFFFSIGTLLLILQTIFRDLNGVTMVGFYYLCIAVICNVFFVAVLLIGLLLKEDPKETFKAIGILLINLPIAYVYASLVFAFLI</sequence>
<keyword evidence="3" id="KW-1185">Reference proteome</keyword>
<feature type="transmembrane region" description="Helical" evidence="1">
    <location>
        <begin position="40"/>
        <end position="63"/>
    </location>
</feature>